<comment type="caution">
    <text evidence="1">The sequence shown here is derived from an EMBL/GenBank/DDBJ whole genome shotgun (WGS) entry which is preliminary data.</text>
</comment>
<name>A0ABU5HXR2_9HYPH</name>
<dbReference type="Proteomes" id="UP001294412">
    <property type="component" value="Unassembled WGS sequence"/>
</dbReference>
<organism evidence="1 2">
    <name type="scientific">Fulvimarina uroteuthidis</name>
    <dbReference type="NCBI Taxonomy" id="3098149"/>
    <lineage>
        <taxon>Bacteria</taxon>
        <taxon>Pseudomonadati</taxon>
        <taxon>Pseudomonadota</taxon>
        <taxon>Alphaproteobacteria</taxon>
        <taxon>Hyphomicrobiales</taxon>
        <taxon>Aurantimonadaceae</taxon>
        <taxon>Fulvimarina</taxon>
    </lineage>
</organism>
<keyword evidence="2" id="KW-1185">Reference proteome</keyword>
<evidence type="ECO:0000313" key="1">
    <source>
        <dbReference type="EMBL" id="MDY8107756.1"/>
    </source>
</evidence>
<protein>
    <submittedName>
        <fullName evidence="1">Uncharacterized protein</fullName>
    </submittedName>
</protein>
<proteinExistence type="predicted"/>
<gene>
    <name evidence="1" type="ORF">U0C82_01170</name>
</gene>
<evidence type="ECO:0000313" key="2">
    <source>
        <dbReference type="Proteomes" id="UP001294412"/>
    </source>
</evidence>
<reference evidence="1 2" key="1">
    <citation type="submission" date="2023-12" db="EMBL/GenBank/DDBJ databases">
        <title>Description of Novel Strain Fulvimarina sp. 2208YS6-2-32 isolated from Uroteuthis (Photololigo) edulis.</title>
        <authorList>
            <person name="Park J.-S."/>
        </authorList>
    </citation>
    <scope>NUCLEOTIDE SEQUENCE [LARGE SCALE GENOMIC DNA]</scope>
    <source>
        <strain evidence="1 2">2208YS6-2-32</strain>
    </source>
</reference>
<dbReference type="RefSeq" id="WP_322185051.1">
    <property type="nucleotide sequence ID" value="NZ_JAXLPB010000001.1"/>
</dbReference>
<dbReference type="EMBL" id="JAXLPB010000001">
    <property type="protein sequence ID" value="MDY8107756.1"/>
    <property type="molecule type" value="Genomic_DNA"/>
</dbReference>
<sequence>MADAPTPKAPAFALTSLLTDPITKAVHARFLVEGRDGMSVIVEADGSDDPRGAIRSALQSALKAMPA</sequence>
<accession>A0ABU5HXR2</accession>